<gene>
    <name evidence="3" type="ORF">NQ314_014049</name>
</gene>
<sequence length="267" mass="30296">MALYSFSKILTRRILLRCFSSGDGCKITTAGIIVVGDEILKGDVPDTNSTYLAVELHKLGLKLKKISVIGDEVKEVSEEVKNFSNSYDYVLTSGGIGPTHDDITYEAVAMAFDEPLYLHPELREICLKFYNTTDIPKSAKLTFNAGIVGIKMTYPNVSVKNVYMFPGIPELLVKSFNILKDALFKSNNKFYSKCIYFNLTEDKIVEVLYVLVKEYPDVQFGSYPKFFHRLYKVKVTIESSNEESMKKAYNQLLTMMPKQYIVDAEDV</sequence>
<dbReference type="InterPro" id="IPR001453">
    <property type="entry name" value="MoaB/Mog_dom"/>
</dbReference>
<feature type="domain" description="MoaB/Mog" evidence="2">
    <location>
        <begin position="31"/>
        <end position="186"/>
    </location>
</feature>
<dbReference type="InterPro" id="IPR050101">
    <property type="entry name" value="CinA"/>
</dbReference>
<dbReference type="Pfam" id="PF24102">
    <property type="entry name" value="FLAD1_M"/>
    <property type="match status" value="1"/>
</dbReference>
<organism evidence="3 4">
    <name type="scientific">Rhamnusium bicolor</name>
    <dbReference type="NCBI Taxonomy" id="1586634"/>
    <lineage>
        <taxon>Eukaryota</taxon>
        <taxon>Metazoa</taxon>
        <taxon>Ecdysozoa</taxon>
        <taxon>Arthropoda</taxon>
        <taxon>Hexapoda</taxon>
        <taxon>Insecta</taxon>
        <taxon>Pterygota</taxon>
        <taxon>Neoptera</taxon>
        <taxon>Endopterygota</taxon>
        <taxon>Coleoptera</taxon>
        <taxon>Polyphaga</taxon>
        <taxon>Cucujiformia</taxon>
        <taxon>Chrysomeloidea</taxon>
        <taxon>Cerambycidae</taxon>
        <taxon>Lepturinae</taxon>
        <taxon>Rhagiini</taxon>
        <taxon>Rhamnusium</taxon>
    </lineage>
</organism>
<dbReference type="PANTHER" id="PTHR13939">
    <property type="entry name" value="NICOTINAMIDE-NUCLEOTIDE AMIDOHYDROLASE PNCC"/>
    <property type="match status" value="1"/>
</dbReference>
<accession>A0AAV8X482</accession>
<dbReference type="SUPFAM" id="SSF53218">
    <property type="entry name" value="Molybdenum cofactor biosynthesis proteins"/>
    <property type="match status" value="1"/>
</dbReference>
<dbReference type="PANTHER" id="PTHR13939:SF0">
    <property type="entry name" value="NMN AMIDOHYDROLASE-LIKE PROTEIN YFAY"/>
    <property type="match status" value="1"/>
</dbReference>
<protein>
    <recommendedName>
        <fullName evidence="2">MoaB/Mog domain-containing protein</fullName>
    </recommendedName>
</protein>
<evidence type="ECO:0000259" key="2">
    <source>
        <dbReference type="SMART" id="SM00852"/>
    </source>
</evidence>
<proteinExistence type="inferred from homology"/>
<keyword evidence="4" id="KW-1185">Reference proteome</keyword>
<dbReference type="SMART" id="SM00852">
    <property type="entry name" value="MoCF_biosynth"/>
    <property type="match status" value="1"/>
</dbReference>
<comment type="similarity">
    <text evidence="1">In the N-terminal section; belongs to the MoaB/Mog family.</text>
</comment>
<reference evidence="3" key="1">
    <citation type="journal article" date="2023" name="Insect Mol. Biol.">
        <title>Genome sequencing provides insights into the evolution of gene families encoding plant cell wall-degrading enzymes in longhorned beetles.</title>
        <authorList>
            <person name="Shin N.R."/>
            <person name="Okamura Y."/>
            <person name="Kirsch R."/>
            <person name="Pauchet Y."/>
        </authorList>
    </citation>
    <scope>NUCLEOTIDE SEQUENCE</scope>
    <source>
        <strain evidence="3">RBIC_L_NR</strain>
    </source>
</reference>
<dbReference type="InterPro" id="IPR036425">
    <property type="entry name" value="MoaB/Mog-like_dom_sf"/>
</dbReference>
<dbReference type="InterPro" id="IPR056596">
    <property type="entry name" value="FLAD1_M"/>
</dbReference>
<dbReference type="AlphaFoldDB" id="A0AAV8X482"/>
<comment type="caution">
    <text evidence="3">The sequence shown here is derived from an EMBL/GenBank/DDBJ whole genome shotgun (WGS) entry which is preliminary data.</text>
</comment>
<name>A0AAV8X482_9CUCU</name>
<dbReference type="Pfam" id="PF00994">
    <property type="entry name" value="MoCF_biosynth"/>
    <property type="match status" value="1"/>
</dbReference>
<dbReference type="Proteomes" id="UP001162156">
    <property type="component" value="Unassembled WGS sequence"/>
</dbReference>
<evidence type="ECO:0000313" key="4">
    <source>
        <dbReference type="Proteomes" id="UP001162156"/>
    </source>
</evidence>
<dbReference type="EMBL" id="JANEYF010003871">
    <property type="protein sequence ID" value="KAJ8933337.1"/>
    <property type="molecule type" value="Genomic_DNA"/>
</dbReference>
<evidence type="ECO:0000313" key="3">
    <source>
        <dbReference type="EMBL" id="KAJ8933337.1"/>
    </source>
</evidence>
<evidence type="ECO:0000256" key="1">
    <source>
        <dbReference type="ARBA" id="ARBA00007589"/>
    </source>
</evidence>
<dbReference type="Gene3D" id="3.40.980.10">
    <property type="entry name" value="MoaB/Mog-like domain"/>
    <property type="match status" value="1"/>
</dbReference>